<dbReference type="EMBL" id="LR215729">
    <property type="protein sequence ID" value="VEV97043.1"/>
    <property type="molecule type" value="Genomic_DNA"/>
</dbReference>
<evidence type="ECO:0000313" key="1">
    <source>
        <dbReference type="EMBL" id="VEV97043.1"/>
    </source>
</evidence>
<gene>
    <name evidence="1" type="ORF">PMYSY11_1997</name>
</gene>
<organism evidence="1">
    <name type="scientific">Pseudomonas marincola</name>
    <dbReference type="NCBI Taxonomy" id="437900"/>
    <lineage>
        <taxon>Bacteria</taxon>
        <taxon>Pseudomonadati</taxon>
        <taxon>Pseudomonadota</taxon>
        <taxon>Gammaproteobacteria</taxon>
        <taxon>Pseudomonadales</taxon>
        <taxon>Pseudomonadaceae</taxon>
        <taxon>Pseudomonas</taxon>
    </lineage>
</organism>
<dbReference type="AlphaFoldDB" id="A0A653E3F9"/>
<protein>
    <submittedName>
        <fullName evidence="1">Uncharacterized protein</fullName>
    </submittedName>
</protein>
<accession>A0A653E3F9</accession>
<dbReference type="AntiFam" id="ANF00010">
    <property type="entry name" value="tRNA translation"/>
</dbReference>
<proteinExistence type="predicted"/>
<sequence length="55" mass="5907">MTCIRQIRLIRPVAQIAQSVEQGIENPRVGGSIPSLGTTNSFQVVTASSEIRKPA</sequence>
<reference evidence="1" key="1">
    <citation type="submission" date="2019-02" db="EMBL/GenBank/DDBJ databases">
        <authorList>
            <consortium name="Genoscope - CEA"/>
            <person name="William W."/>
        </authorList>
    </citation>
    <scope>NUCLEOTIDE SEQUENCE [LARGE SCALE GENOMIC DNA]</scope>
    <source>
        <strain evidence="1">YSy11</strain>
    </source>
</reference>
<name>A0A653E3F9_9PSED</name>